<gene>
    <name evidence="2" type="ORF">A3H16_03825</name>
</gene>
<dbReference type="NCBIfam" id="TIGR00481">
    <property type="entry name" value="YbhB/YbcL family Raf kinase inhibitor-like protein"/>
    <property type="match status" value="1"/>
</dbReference>
<evidence type="ECO:0008006" key="4">
    <source>
        <dbReference type="Google" id="ProtNLM"/>
    </source>
</evidence>
<dbReference type="PANTHER" id="PTHR30289:SF1">
    <property type="entry name" value="PEBP (PHOSPHATIDYLETHANOLAMINE-BINDING PROTEIN) FAMILY PROTEIN"/>
    <property type="match status" value="1"/>
</dbReference>
<sequence length="181" mass="20275">MHLTSSAFENDKQIPTRYTCDGENVHPPLEIFDPPKRVKSYCLIMEDLDAMSGNGNWLHWTMWNIHPHTTVIKAGKVPEGVVQGKTSGGAYHYVGPCPPKGTHRYRLLLFALDKDLDVNVDSNAEDLEEEMDGHVLAEAELIDTYHRNGDGWSKRAENELGAPPPKAQQTPPPELGYVEEE</sequence>
<dbReference type="CDD" id="cd00865">
    <property type="entry name" value="PEBP_bact_arch"/>
    <property type="match status" value="1"/>
</dbReference>
<comment type="caution">
    <text evidence="2">The sequence shown here is derived from an EMBL/GenBank/DDBJ whole genome shotgun (WGS) entry which is preliminary data.</text>
</comment>
<feature type="region of interest" description="Disordered" evidence="1">
    <location>
        <begin position="147"/>
        <end position="181"/>
    </location>
</feature>
<evidence type="ECO:0000256" key="1">
    <source>
        <dbReference type="SAM" id="MobiDB-lite"/>
    </source>
</evidence>
<evidence type="ECO:0000313" key="3">
    <source>
        <dbReference type="Proteomes" id="UP000178601"/>
    </source>
</evidence>
<dbReference type="Gene3D" id="3.90.280.10">
    <property type="entry name" value="PEBP-like"/>
    <property type="match status" value="1"/>
</dbReference>
<feature type="compositionally biased region" description="Basic and acidic residues" evidence="1">
    <location>
        <begin position="147"/>
        <end position="158"/>
    </location>
</feature>
<protein>
    <recommendedName>
        <fullName evidence="4">YbhB and YbcL</fullName>
    </recommendedName>
</protein>
<proteinExistence type="predicted"/>
<dbReference type="InterPro" id="IPR008914">
    <property type="entry name" value="PEBP"/>
</dbReference>
<dbReference type="EMBL" id="MFMQ01000076">
    <property type="protein sequence ID" value="OGG91034.1"/>
    <property type="molecule type" value="Genomic_DNA"/>
</dbReference>
<dbReference type="InterPro" id="IPR005247">
    <property type="entry name" value="YbhB_YbcL/LppC-like"/>
</dbReference>
<dbReference type="Pfam" id="PF01161">
    <property type="entry name" value="PBP"/>
    <property type="match status" value="1"/>
</dbReference>
<name>A0A1F6FYV7_9BACT</name>
<accession>A0A1F6FYV7</accession>
<dbReference type="InterPro" id="IPR036610">
    <property type="entry name" value="PEBP-like_sf"/>
</dbReference>
<dbReference type="AlphaFoldDB" id="A0A1F6FYV7"/>
<dbReference type="PANTHER" id="PTHR30289">
    <property type="entry name" value="UNCHARACTERIZED PROTEIN YBCL-RELATED"/>
    <property type="match status" value="1"/>
</dbReference>
<dbReference type="Proteomes" id="UP000178601">
    <property type="component" value="Unassembled WGS sequence"/>
</dbReference>
<organism evidence="2 3">
    <name type="scientific">Candidatus Kaiserbacteria bacterium RIFCSPLOWO2_12_FULL_53_8</name>
    <dbReference type="NCBI Taxonomy" id="1798529"/>
    <lineage>
        <taxon>Bacteria</taxon>
        <taxon>Candidatus Kaiseribacteriota</taxon>
    </lineage>
</organism>
<feature type="compositionally biased region" description="Pro residues" evidence="1">
    <location>
        <begin position="162"/>
        <end position="174"/>
    </location>
</feature>
<evidence type="ECO:0000313" key="2">
    <source>
        <dbReference type="EMBL" id="OGG91034.1"/>
    </source>
</evidence>
<dbReference type="SUPFAM" id="SSF49777">
    <property type="entry name" value="PEBP-like"/>
    <property type="match status" value="1"/>
</dbReference>
<reference evidence="2 3" key="1">
    <citation type="journal article" date="2016" name="Nat. Commun.">
        <title>Thousands of microbial genomes shed light on interconnected biogeochemical processes in an aquifer system.</title>
        <authorList>
            <person name="Anantharaman K."/>
            <person name="Brown C.T."/>
            <person name="Hug L.A."/>
            <person name="Sharon I."/>
            <person name="Castelle C.J."/>
            <person name="Probst A.J."/>
            <person name="Thomas B.C."/>
            <person name="Singh A."/>
            <person name="Wilkins M.J."/>
            <person name="Karaoz U."/>
            <person name="Brodie E.L."/>
            <person name="Williams K.H."/>
            <person name="Hubbard S.S."/>
            <person name="Banfield J.F."/>
        </authorList>
    </citation>
    <scope>NUCLEOTIDE SEQUENCE [LARGE SCALE GENOMIC DNA]</scope>
</reference>